<comment type="similarity">
    <text evidence="1">Belongs to the thioredoxin family.</text>
</comment>
<dbReference type="AlphaFoldDB" id="A0A9D1AHR0"/>
<dbReference type="Gene3D" id="3.40.30.10">
    <property type="entry name" value="Glutaredoxin"/>
    <property type="match status" value="1"/>
</dbReference>
<dbReference type="CDD" id="cd02947">
    <property type="entry name" value="TRX_family"/>
    <property type="match status" value="1"/>
</dbReference>
<gene>
    <name evidence="4" type="ORF">IAB36_01795</name>
</gene>
<keyword evidence="2" id="KW-0676">Redox-active center</keyword>
<evidence type="ECO:0000256" key="2">
    <source>
        <dbReference type="ARBA" id="ARBA00023284"/>
    </source>
</evidence>
<dbReference type="EMBL" id="DVGY01000045">
    <property type="protein sequence ID" value="HIR40543.1"/>
    <property type="molecule type" value="Genomic_DNA"/>
</dbReference>
<evidence type="ECO:0000313" key="4">
    <source>
        <dbReference type="EMBL" id="HIR40543.1"/>
    </source>
</evidence>
<dbReference type="InterPro" id="IPR036249">
    <property type="entry name" value="Thioredoxin-like_sf"/>
</dbReference>
<reference evidence="4" key="1">
    <citation type="submission" date="2020-10" db="EMBL/GenBank/DDBJ databases">
        <authorList>
            <person name="Gilroy R."/>
        </authorList>
    </citation>
    <scope>NUCLEOTIDE SEQUENCE</scope>
    <source>
        <strain evidence="4">CHK184-25365</strain>
    </source>
</reference>
<dbReference type="GO" id="GO:0015035">
    <property type="term" value="F:protein-disulfide reductase activity"/>
    <property type="evidence" value="ECO:0007669"/>
    <property type="project" value="TreeGrafter"/>
</dbReference>
<dbReference type="Pfam" id="PF00085">
    <property type="entry name" value="Thioredoxin"/>
    <property type="match status" value="1"/>
</dbReference>
<comment type="caution">
    <text evidence="4">The sequence shown here is derived from an EMBL/GenBank/DDBJ whole genome shotgun (WGS) entry which is preliminary data.</text>
</comment>
<dbReference type="Proteomes" id="UP000886749">
    <property type="component" value="Unassembled WGS sequence"/>
</dbReference>
<dbReference type="PANTHER" id="PTHR45663:SF11">
    <property type="entry name" value="GEO12009P1"/>
    <property type="match status" value="1"/>
</dbReference>
<dbReference type="InterPro" id="IPR013766">
    <property type="entry name" value="Thioredoxin_domain"/>
</dbReference>
<proteinExistence type="inferred from homology"/>
<reference evidence="4" key="2">
    <citation type="journal article" date="2021" name="PeerJ">
        <title>Extensive microbial diversity within the chicken gut microbiome revealed by metagenomics and culture.</title>
        <authorList>
            <person name="Gilroy R."/>
            <person name="Ravi A."/>
            <person name="Getino M."/>
            <person name="Pursley I."/>
            <person name="Horton D.L."/>
            <person name="Alikhan N.F."/>
            <person name="Baker D."/>
            <person name="Gharbi K."/>
            <person name="Hall N."/>
            <person name="Watson M."/>
            <person name="Adriaenssens E.M."/>
            <person name="Foster-Nyarko E."/>
            <person name="Jarju S."/>
            <person name="Secka A."/>
            <person name="Antonio M."/>
            <person name="Oren A."/>
            <person name="Chaudhuri R.R."/>
            <person name="La Ragione R."/>
            <person name="Hildebrand F."/>
            <person name="Pallen M.J."/>
        </authorList>
    </citation>
    <scope>NUCLEOTIDE SEQUENCE</scope>
    <source>
        <strain evidence="4">CHK184-25365</strain>
    </source>
</reference>
<evidence type="ECO:0000256" key="1">
    <source>
        <dbReference type="ARBA" id="ARBA00008987"/>
    </source>
</evidence>
<name>A0A9D1AHR0_9FIRM</name>
<evidence type="ECO:0000313" key="5">
    <source>
        <dbReference type="Proteomes" id="UP000886749"/>
    </source>
</evidence>
<protein>
    <submittedName>
        <fullName evidence="4">Thioredoxin family protein</fullName>
    </submittedName>
</protein>
<dbReference type="GO" id="GO:0005737">
    <property type="term" value="C:cytoplasm"/>
    <property type="evidence" value="ECO:0007669"/>
    <property type="project" value="TreeGrafter"/>
</dbReference>
<feature type="domain" description="Thioredoxin" evidence="3">
    <location>
        <begin position="1"/>
        <end position="104"/>
    </location>
</feature>
<dbReference type="SUPFAM" id="SSF52833">
    <property type="entry name" value="Thioredoxin-like"/>
    <property type="match status" value="1"/>
</dbReference>
<evidence type="ECO:0000259" key="3">
    <source>
        <dbReference type="PROSITE" id="PS51352"/>
    </source>
</evidence>
<accession>A0A9D1AHR0</accession>
<organism evidence="4 5">
    <name type="scientific">Candidatus Egerieicola pullicola</name>
    <dbReference type="NCBI Taxonomy" id="2840775"/>
    <lineage>
        <taxon>Bacteria</taxon>
        <taxon>Bacillati</taxon>
        <taxon>Bacillota</taxon>
        <taxon>Clostridia</taxon>
        <taxon>Eubacteriales</taxon>
        <taxon>Oscillospiraceae</taxon>
        <taxon>Oscillospiraceae incertae sedis</taxon>
        <taxon>Candidatus Egerieicola</taxon>
    </lineage>
</organism>
<dbReference type="PROSITE" id="PS51352">
    <property type="entry name" value="THIOREDOXIN_2"/>
    <property type="match status" value="1"/>
</dbReference>
<sequence length="119" mass="13309">MAVLEATPENFDELIQAEYAMVDFYGDHCGACVFTAPFYRQAADQMAYLKFIKVNTSAYPELGKRFDVVGLPTFLYFHRGKEIFRSAGGMNLEGIREQLAKLLYPSDKGDDAHGPNSAE</sequence>
<dbReference type="PANTHER" id="PTHR45663">
    <property type="entry name" value="GEO12009P1"/>
    <property type="match status" value="1"/>
</dbReference>